<sequence>MKVFALLVFYAVGLFVVGYLVLGTESMLMAELANQVEIEISENVLLDMLEPNWR</sequence>
<proteinExistence type="predicted"/>
<dbReference type="EMBL" id="JAKZGS010000017">
    <property type="protein sequence ID" value="MCH7399550.1"/>
    <property type="molecule type" value="Genomic_DNA"/>
</dbReference>
<evidence type="ECO:0000313" key="1">
    <source>
        <dbReference type="EMBL" id="MCH7399550.1"/>
    </source>
</evidence>
<reference evidence="1" key="1">
    <citation type="submission" date="2022-03" db="EMBL/GenBank/DDBJ databases">
        <title>De novo assembled genomes of Belliella spp. (Cyclobacteriaceae) strains.</title>
        <authorList>
            <person name="Szabo A."/>
            <person name="Korponai K."/>
            <person name="Felfoldi T."/>
        </authorList>
    </citation>
    <scope>NUCLEOTIDE SEQUENCE</scope>
    <source>
        <strain evidence="1">DSM 107340</strain>
    </source>
</reference>
<organism evidence="1 2">
    <name type="scientific">Belliella calami</name>
    <dbReference type="NCBI Taxonomy" id="2923436"/>
    <lineage>
        <taxon>Bacteria</taxon>
        <taxon>Pseudomonadati</taxon>
        <taxon>Bacteroidota</taxon>
        <taxon>Cytophagia</taxon>
        <taxon>Cytophagales</taxon>
        <taxon>Cyclobacteriaceae</taxon>
        <taxon>Belliella</taxon>
    </lineage>
</organism>
<protein>
    <submittedName>
        <fullName evidence="1">Uncharacterized protein</fullName>
    </submittedName>
</protein>
<keyword evidence="2" id="KW-1185">Reference proteome</keyword>
<dbReference type="RefSeq" id="WP_241276045.1">
    <property type="nucleotide sequence ID" value="NZ_JAKZGS010000017.1"/>
</dbReference>
<gene>
    <name evidence="1" type="ORF">MM236_16220</name>
</gene>
<comment type="caution">
    <text evidence="1">The sequence shown here is derived from an EMBL/GenBank/DDBJ whole genome shotgun (WGS) entry which is preliminary data.</text>
</comment>
<evidence type="ECO:0000313" key="2">
    <source>
        <dbReference type="Proteomes" id="UP001165488"/>
    </source>
</evidence>
<dbReference type="Proteomes" id="UP001165488">
    <property type="component" value="Unassembled WGS sequence"/>
</dbReference>
<name>A0ABS9UTN5_9BACT</name>
<accession>A0ABS9UTN5</accession>